<reference evidence="1" key="1">
    <citation type="submission" date="2019-10" db="EMBL/GenBank/DDBJ databases">
        <authorList>
            <consortium name="DOE Joint Genome Institute"/>
            <person name="Kuo A."/>
            <person name="Miyauchi S."/>
            <person name="Kiss E."/>
            <person name="Drula E."/>
            <person name="Kohler A."/>
            <person name="Sanchez-Garcia M."/>
            <person name="Andreopoulos B."/>
            <person name="Barry K.W."/>
            <person name="Bonito G."/>
            <person name="Buee M."/>
            <person name="Carver A."/>
            <person name="Chen C."/>
            <person name="Cichocki N."/>
            <person name="Clum A."/>
            <person name="Culley D."/>
            <person name="Crous P.W."/>
            <person name="Fauchery L."/>
            <person name="Girlanda M."/>
            <person name="Hayes R."/>
            <person name="Keri Z."/>
            <person name="Labutti K."/>
            <person name="Lipzen A."/>
            <person name="Lombard V."/>
            <person name="Magnuson J."/>
            <person name="Maillard F."/>
            <person name="Morin E."/>
            <person name="Murat C."/>
            <person name="Nolan M."/>
            <person name="Ohm R."/>
            <person name="Pangilinan J."/>
            <person name="Pereira M."/>
            <person name="Perotto S."/>
            <person name="Peter M."/>
            <person name="Riley R."/>
            <person name="Sitrit Y."/>
            <person name="Stielow B."/>
            <person name="Szollosi G."/>
            <person name="Zifcakova L."/>
            <person name="Stursova M."/>
            <person name="Spatafora J.W."/>
            <person name="Tedersoo L."/>
            <person name="Vaario L.-M."/>
            <person name="Yamada A."/>
            <person name="Yan M."/>
            <person name="Wang P."/>
            <person name="Xu J."/>
            <person name="Bruns T."/>
            <person name="Baldrian P."/>
            <person name="Vilgalys R."/>
            <person name="Henrissat B."/>
            <person name="Grigoriev I.V."/>
            <person name="Hibbett D."/>
            <person name="Nagy L.G."/>
            <person name="Martin F.M."/>
        </authorList>
    </citation>
    <scope>NUCLEOTIDE SEQUENCE</scope>
    <source>
        <strain evidence="1">P2</strain>
    </source>
</reference>
<name>A0ACB6ZA37_THEGA</name>
<gene>
    <name evidence="1" type="ORF">BDM02DRAFT_3074974</name>
</gene>
<proteinExistence type="predicted"/>
<feature type="non-terminal residue" evidence="1">
    <location>
        <position position="85"/>
    </location>
</feature>
<dbReference type="EMBL" id="MU118063">
    <property type="protein sequence ID" value="KAF9646260.1"/>
    <property type="molecule type" value="Genomic_DNA"/>
</dbReference>
<reference evidence="1" key="2">
    <citation type="journal article" date="2020" name="Nat. Commun.">
        <title>Large-scale genome sequencing of mycorrhizal fungi provides insights into the early evolution of symbiotic traits.</title>
        <authorList>
            <person name="Miyauchi S."/>
            <person name="Kiss E."/>
            <person name="Kuo A."/>
            <person name="Drula E."/>
            <person name="Kohler A."/>
            <person name="Sanchez-Garcia M."/>
            <person name="Morin E."/>
            <person name="Andreopoulos B."/>
            <person name="Barry K.W."/>
            <person name="Bonito G."/>
            <person name="Buee M."/>
            <person name="Carver A."/>
            <person name="Chen C."/>
            <person name="Cichocki N."/>
            <person name="Clum A."/>
            <person name="Culley D."/>
            <person name="Crous P.W."/>
            <person name="Fauchery L."/>
            <person name="Girlanda M."/>
            <person name="Hayes R.D."/>
            <person name="Keri Z."/>
            <person name="LaButti K."/>
            <person name="Lipzen A."/>
            <person name="Lombard V."/>
            <person name="Magnuson J."/>
            <person name="Maillard F."/>
            <person name="Murat C."/>
            <person name="Nolan M."/>
            <person name="Ohm R.A."/>
            <person name="Pangilinan J."/>
            <person name="Pereira M.F."/>
            <person name="Perotto S."/>
            <person name="Peter M."/>
            <person name="Pfister S."/>
            <person name="Riley R."/>
            <person name="Sitrit Y."/>
            <person name="Stielow J.B."/>
            <person name="Szollosi G."/>
            <person name="Zifcakova L."/>
            <person name="Stursova M."/>
            <person name="Spatafora J.W."/>
            <person name="Tedersoo L."/>
            <person name="Vaario L.M."/>
            <person name="Yamada A."/>
            <person name="Yan M."/>
            <person name="Wang P."/>
            <person name="Xu J."/>
            <person name="Bruns T."/>
            <person name="Baldrian P."/>
            <person name="Vilgalys R."/>
            <person name="Dunand C."/>
            <person name="Henrissat B."/>
            <person name="Grigoriev I.V."/>
            <person name="Hibbett D."/>
            <person name="Nagy L.G."/>
            <person name="Martin F.M."/>
        </authorList>
    </citation>
    <scope>NUCLEOTIDE SEQUENCE</scope>
    <source>
        <strain evidence="1">P2</strain>
    </source>
</reference>
<evidence type="ECO:0000313" key="1">
    <source>
        <dbReference type="EMBL" id="KAF9646260.1"/>
    </source>
</evidence>
<protein>
    <submittedName>
        <fullName evidence="1">Uncharacterized protein</fullName>
    </submittedName>
</protein>
<accession>A0ACB6ZA37</accession>
<keyword evidence="2" id="KW-1185">Reference proteome</keyword>
<dbReference type="Proteomes" id="UP000886501">
    <property type="component" value="Unassembled WGS sequence"/>
</dbReference>
<sequence length="85" mass="9644">MESLYSIGLGLGLRFLIDTATKYHGLRVDGILIGLWEGIVLNHFVRQFPSSFDPYIAFALRMLIDVILTRNFSRMTIVILWTGLG</sequence>
<comment type="caution">
    <text evidence="1">The sequence shown here is derived from an EMBL/GenBank/DDBJ whole genome shotgun (WGS) entry which is preliminary data.</text>
</comment>
<organism evidence="1 2">
    <name type="scientific">Thelephora ganbajun</name>
    <name type="common">Ganba fungus</name>
    <dbReference type="NCBI Taxonomy" id="370292"/>
    <lineage>
        <taxon>Eukaryota</taxon>
        <taxon>Fungi</taxon>
        <taxon>Dikarya</taxon>
        <taxon>Basidiomycota</taxon>
        <taxon>Agaricomycotina</taxon>
        <taxon>Agaricomycetes</taxon>
        <taxon>Thelephorales</taxon>
        <taxon>Thelephoraceae</taxon>
        <taxon>Thelephora</taxon>
    </lineage>
</organism>
<evidence type="ECO:0000313" key="2">
    <source>
        <dbReference type="Proteomes" id="UP000886501"/>
    </source>
</evidence>